<feature type="region of interest" description="Disordered" evidence="1">
    <location>
        <begin position="1"/>
        <end position="30"/>
    </location>
</feature>
<dbReference type="EMBL" id="JBGBPQ010000005">
    <property type="protein sequence ID" value="KAL1524433.1"/>
    <property type="molecule type" value="Genomic_DNA"/>
</dbReference>
<accession>A0AB34JQV1</accession>
<proteinExistence type="predicted"/>
<organism evidence="2 3">
    <name type="scientific">Prymnesium parvum</name>
    <name type="common">Toxic golden alga</name>
    <dbReference type="NCBI Taxonomy" id="97485"/>
    <lineage>
        <taxon>Eukaryota</taxon>
        <taxon>Haptista</taxon>
        <taxon>Haptophyta</taxon>
        <taxon>Prymnesiophyceae</taxon>
        <taxon>Prymnesiales</taxon>
        <taxon>Prymnesiaceae</taxon>
        <taxon>Prymnesium</taxon>
    </lineage>
</organism>
<feature type="compositionally biased region" description="Low complexity" evidence="1">
    <location>
        <begin position="1"/>
        <end position="18"/>
    </location>
</feature>
<dbReference type="AlphaFoldDB" id="A0AB34JQV1"/>
<evidence type="ECO:0000313" key="2">
    <source>
        <dbReference type="EMBL" id="KAL1524433.1"/>
    </source>
</evidence>
<evidence type="ECO:0000313" key="3">
    <source>
        <dbReference type="Proteomes" id="UP001515480"/>
    </source>
</evidence>
<evidence type="ECO:0000256" key="1">
    <source>
        <dbReference type="SAM" id="MobiDB-lite"/>
    </source>
</evidence>
<gene>
    <name evidence="2" type="ORF">AB1Y20_019328</name>
</gene>
<feature type="compositionally biased region" description="Basic residues" evidence="1">
    <location>
        <begin position="496"/>
        <end position="510"/>
    </location>
</feature>
<protein>
    <submittedName>
        <fullName evidence="2">Uncharacterized protein</fullName>
    </submittedName>
</protein>
<sequence length="518" mass="58125">MASPPAVRAPPARSPRSPEQIHLPDPGLPQSQKQEVASILSALDSQQTALFRYADRNYLKACFRRGFLGVQDSARRFAAQAAGNSLVNRRALKGFNTWCAFSSLRARRRRLLLGALVSLQERRLRAGLNSWKAQRAERELALERLSQGARQWVSRAVGRACRKWAEGVAKRARMRACARSVADSRSRRAMNGWMASAYERGERARRMGGALASLRGRHSRRALNRWAGDARRRRAATRHLSAATMRWVGRATAAAYRTWAADVQTRARLRGCVETVRDSRVRRVVNTWAEEGAARARREQSVRQSLVSLRESQSRRAMNTMKGALAVHAVARGAAASLLHGKLRRAHNTWARRAGGGSADARRLRLAAMEWTSVGLRRGWYRWRGLVLMRSTQLGPAMAPPSSFALRTMMWMRERGATVQQQLVLAAGDEKYMCVRMLLKPHAALVFHANGAMLRVVRVRGHPTAMCAVDLAAGEENRLLSVKERTSPPLLPFPLRRPRPHPLRPHHPAPRRICPSRD</sequence>
<keyword evidence="3" id="KW-1185">Reference proteome</keyword>
<comment type="caution">
    <text evidence="2">The sequence shown here is derived from an EMBL/GenBank/DDBJ whole genome shotgun (WGS) entry which is preliminary data.</text>
</comment>
<feature type="region of interest" description="Disordered" evidence="1">
    <location>
        <begin position="490"/>
        <end position="518"/>
    </location>
</feature>
<dbReference type="Proteomes" id="UP001515480">
    <property type="component" value="Unassembled WGS sequence"/>
</dbReference>
<name>A0AB34JQV1_PRYPA</name>
<reference evidence="2 3" key="1">
    <citation type="journal article" date="2024" name="Science">
        <title>Giant polyketide synthase enzymes in the biosynthesis of giant marine polyether toxins.</title>
        <authorList>
            <person name="Fallon T.R."/>
            <person name="Shende V.V."/>
            <person name="Wierzbicki I.H."/>
            <person name="Pendleton A.L."/>
            <person name="Watervoot N.F."/>
            <person name="Auber R.P."/>
            <person name="Gonzalez D.J."/>
            <person name="Wisecaver J.H."/>
            <person name="Moore B.S."/>
        </authorList>
    </citation>
    <scope>NUCLEOTIDE SEQUENCE [LARGE SCALE GENOMIC DNA]</scope>
    <source>
        <strain evidence="2 3">12B1</strain>
    </source>
</reference>